<dbReference type="GO" id="GO:0009097">
    <property type="term" value="P:isoleucine biosynthetic process"/>
    <property type="evidence" value="ECO:0007669"/>
    <property type="project" value="TreeGrafter"/>
</dbReference>
<dbReference type="GO" id="GO:0005737">
    <property type="term" value="C:cytoplasm"/>
    <property type="evidence" value="ECO:0007669"/>
    <property type="project" value="UniProtKB-SubCell"/>
</dbReference>
<feature type="domain" description="Tryptophan synthase beta chain-like PALP" evidence="11">
    <location>
        <begin position="30"/>
        <end position="329"/>
    </location>
</feature>
<evidence type="ECO:0000256" key="9">
    <source>
        <dbReference type="ARBA" id="ARBA00023239"/>
    </source>
</evidence>
<dbReference type="Gene3D" id="3.40.50.1100">
    <property type="match status" value="2"/>
</dbReference>
<evidence type="ECO:0000313" key="12">
    <source>
        <dbReference type="EMBL" id="KAF2078140.1"/>
    </source>
</evidence>
<comment type="similarity">
    <text evidence="4">Belongs to the serine/threonine dehydratase family.</text>
</comment>
<name>A0A8J4Q2K8_9MYCE</name>
<dbReference type="OrthoDB" id="7773036at2759"/>
<evidence type="ECO:0000256" key="2">
    <source>
        <dbReference type="ARBA" id="ARBA00004496"/>
    </source>
</evidence>
<dbReference type="PANTHER" id="PTHR48078:SF2">
    <property type="entry name" value="CATABOLIC L-SERINE_THREONINE DEHYDRATASE"/>
    <property type="match status" value="1"/>
</dbReference>
<evidence type="ECO:0000256" key="3">
    <source>
        <dbReference type="ARBA" id="ARBA00004742"/>
    </source>
</evidence>
<dbReference type="GO" id="GO:0006565">
    <property type="term" value="P:L-serine catabolic process"/>
    <property type="evidence" value="ECO:0007669"/>
    <property type="project" value="TreeGrafter"/>
</dbReference>
<evidence type="ECO:0000256" key="4">
    <source>
        <dbReference type="ARBA" id="ARBA00010869"/>
    </source>
</evidence>
<gene>
    <name evidence="12" type="ORF">CYY_000524</name>
</gene>
<evidence type="ECO:0000256" key="7">
    <source>
        <dbReference type="ARBA" id="ARBA00022490"/>
    </source>
</evidence>
<keyword evidence="8" id="KW-0663">Pyridoxal phosphate</keyword>
<comment type="cofactor">
    <cofactor evidence="1">
        <name>pyridoxal 5'-phosphate</name>
        <dbReference type="ChEBI" id="CHEBI:597326"/>
    </cofactor>
</comment>
<comment type="caution">
    <text evidence="12">The sequence shown here is derived from an EMBL/GenBank/DDBJ whole genome shotgun (WGS) entry which is preliminary data.</text>
</comment>
<dbReference type="InterPro" id="IPR050147">
    <property type="entry name" value="Ser/Thr_Dehydratase"/>
</dbReference>
<evidence type="ECO:0000256" key="5">
    <source>
        <dbReference type="ARBA" id="ARBA00012093"/>
    </source>
</evidence>
<evidence type="ECO:0000313" key="13">
    <source>
        <dbReference type="Proteomes" id="UP000695562"/>
    </source>
</evidence>
<keyword evidence="13" id="KW-1185">Reference proteome</keyword>
<dbReference type="AlphaFoldDB" id="A0A8J4Q2K8"/>
<dbReference type="GO" id="GO:0006094">
    <property type="term" value="P:gluconeogenesis"/>
    <property type="evidence" value="ECO:0007669"/>
    <property type="project" value="UniProtKB-KW"/>
</dbReference>
<dbReference type="EC" id="4.3.1.17" evidence="5"/>
<evidence type="ECO:0000256" key="1">
    <source>
        <dbReference type="ARBA" id="ARBA00001933"/>
    </source>
</evidence>
<evidence type="ECO:0000256" key="10">
    <source>
        <dbReference type="ARBA" id="ARBA00049406"/>
    </source>
</evidence>
<dbReference type="GO" id="GO:0030170">
    <property type="term" value="F:pyridoxal phosphate binding"/>
    <property type="evidence" value="ECO:0007669"/>
    <property type="project" value="InterPro"/>
</dbReference>
<dbReference type="Proteomes" id="UP000695562">
    <property type="component" value="Unassembled WGS sequence"/>
</dbReference>
<dbReference type="InterPro" id="IPR036052">
    <property type="entry name" value="TrpB-like_PALP_sf"/>
</dbReference>
<dbReference type="GO" id="GO:0003941">
    <property type="term" value="F:L-serine ammonia-lyase activity"/>
    <property type="evidence" value="ECO:0007669"/>
    <property type="project" value="UniProtKB-EC"/>
</dbReference>
<dbReference type="GO" id="GO:0004794">
    <property type="term" value="F:threonine deaminase activity"/>
    <property type="evidence" value="ECO:0007669"/>
    <property type="project" value="TreeGrafter"/>
</dbReference>
<dbReference type="PANTHER" id="PTHR48078">
    <property type="entry name" value="THREONINE DEHYDRATASE, MITOCHONDRIAL-RELATED"/>
    <property type="match status" value="1"/>
</dbReference>
<accession>A0A8J4Q2K8</accession>
<dbReference type="GO" id="GO:0006567">
    <property type="term" value="P:L-threonine catabolic process"/>
    <property type="evidence" value="ECO:0007669"/>
    <property type="project" value="TreeGrafter"/>
</dbReference>
<evidence type="ECO:0000256" key="6">
    <source>
        <dbReference type="ARBA" id="ARBA00022432"/>
    </source>
</evidence>
<evidence type="ECO:0000259" key="11">
    <source>
        <dbReference type="Pfam" id="PF00291"/>
    </source>
</evidence>
<comment type="subcellular location">
    <subcellularLocation>
        <location evidence="2">Cytoplasm</location>
    </subcellularLocation>
</comment>
<sequence length="381" mass="41519">MIEITQVEDLPSVQSLTLNLSATKNQILHLNTPLVESLAISKQYKETGSKVWLKLDALQPSGSFKIRGIGLLCNKVVKEKNVKHLICSSGGNAGKSVAYAGKKLGIKTTIVLPKGIPQEVQEKIRDEGAIVIEHGNIWNDADILAREIADKEGFDGYIHPFDNPVLWEGHSTMIEEVYQDYLDGKTEKPDVVVCSVGGGGLLVGILQGLEKVGWSDVNVIAVETYGSHSLWKCFQNKQHTVLDVCDVTSVCKTLATRSVCKDAWEAAQRFNVTSVLVSDKEAIEACLTFVDQERVLVEPACGAALAAVYKKVPELVKLSPKNILTIVCGGNNTSISQLNHLSNLFSTHTTTCPYPPKHDPLEIPKTLLTTRLTTTTTTTTN</sequence>
<dbReference type="InterPro" id="IPR001926">
    <property type="entry name" value="TrpB-like_PALP"/>
</dbReference>
<protein>
    <recommendedName>
        <fullName evidence="5">L-serine ammonia-lyase</fullName>
        <ecNumber evidence="5">4.3.1.17</ecNumber>
    </recommendedName>
</protein>
<dbReference type="PROSITE" id="PS00165">
    <property type="entry name" value="DEHYDRATASE_SER_THR"/>
    <property type="match status" value="1"/>
</dbReference>
<proteinExistence type="inferred from homology"/>
<organism evidence="12 13">
    <name type="scientific">Polysphondylium violaceum</name>
    <dbReference type="NCBI Taxonomy" id="133409"/>
    <lineage>
        <taxon>Eukaryota</taxon>
        <taxon>Amoebozoa</taxon>
        <taxon>Evosea</taxon>
        <taxon>Eumycetozoa</taxon>
        <taxon>Dictyostelia</taxon>
        <taxon>Dictyosteliales</taxon>
        <taxon>Dictyosteliaceae</taxon>
        <taxon>Polysphondylium</taxon>
    </lineage>
</organism>
<dbReference type="Pfam" id="PF00291">
    <property type="entry name" value="PALP"/>
    <property type="match status" value="1"/>
</dbReference>
<reference evidence="12" key="1">
    <citation type="submission" date="2020-01" db="EMBL/GenBank/DDBJ databases">
        <title>Development of genomics and gene disruption for Polysphondylium violaceum indicates a role for the polyketide synthase stlB in stalk morphogenesis.</title>
        <authorList>
            <person name="Narita B."/>
            <person name="Kawabe Y."/>
            <person name="Kin K."/>
            <person name="Saito T."/>
            <person name="Gibbs R."/>
            <person name="Kuspa A."/>
            <person name="Muzny D."/>
            <person name="Queller D."/>
            <person name="Richards S."/>
            <person name="Strassman J."/>
            <person name="Sucgang R."/>
            <person name="Worley K."/>
            <person name="Schaap P."/>
        </authorList>
    </citation>
    <scope>NUCLEOTIDE SEQUENCE</scope>
    <source>
        <strain evidence="12">QSvi11</strain>
    </source>
</reference>
<evidence type="ECO:0000256" key="8">
    <source>
        <dbReference type="ARBA" id="ARBA00022898"/>
    </source>
</evidence>
<dbReference type="EMBL" id="AJWJ01000010">
    <property type="protein sequence ID" value="KAF2078140.1"/>
    <property type="molecule type" value="Genomic_DNA"/>
</dbReference>
<dbReference type="InterPro" id="IPR000634">
    <property type="entry name" value="Ser/Thr_deHydtase_PyrdxlP-BS"/>
</dbReference>
<comment type="pathway">
    <text evidence="3">Carbohydrate biosynthesis; gluconeogenesis.</text>
</comment>
<dbReference type="SUPFAM" id="SSF53686">
    <property type="entry name" value="Tryptophan synthase beta subunit-like PLP-dependent enzymes"/>
    <property type="match status" value="1"/>
</dbReference>
<keyword evidence="6" id="KW-0312">Gluconeogenesis</keyword>
<comment type="catalytic activity">
    <reaction evidence="10">
        <text>L-serine = pyruvate + NH4(+)</text>
        <dbReference type="Rhea" id="RHEA:19169"/>
        <dbReference type="ChEBI" id="CHEBI:15361"/>
        <dbReference type="ChEBI" id="CHEBI:28938"/>
        <dbReference type="ChEBI" id="CHEBI:33384"/>
        <dbReference type="EC" id="4.3.1.17"/>
    </reaction>
</comment>
<dbReference type="FunFam" id="3.40.50.1100:FF:000040">
    <property type="entry name" value="L-serine dehydratase, putative"/>
    <property type="match status" value="1"/>
</dbReference>
<keyword evidence="9" id="KW-0456">Lyase</keyword>
<keyword evidence="7" id="KW-0963">Cytoplasm</keyword>